<gene>
    <name evidence="1" type="ORF">LTRI10_LOCUS41565</name>
</gene>
<dbReference type="EMBL" id="OZ034820">
    <property type="protein sequence ID" value="CAL1401512.1"/>
    <property type="molecule type" value="Genomic_DNA"/>
</dbReference>
<dbReference type="AlphaFoldDB" id="A0AAV2FU80"/>
<accession>A0AAV2FU80</accession>
<sequence>MEKSSSLYKRTVSLKLRKVILVFDPQTTVPSELEGTKTRGGDELDPSNVAKFADVQTLEVVARTDS</sequence>
<organism evidence="1 2">
    <name type="scientific">Linum trigynum</name>
    <dbReference type="NCBI Taxonomy" id="586398"/>
    <lineage>
        <taxon>Eukaryota</taxon>
        <taxon>Viridiplantae</taxon>
        <taxon>Streptophyta</taxon>
        <taxon>Embryophyta</taxon>
        <taxon>Tracheophyta</taxon>
        <taxon>Spermatophyta</taxon>
        <taxon>Magnoliopsida</taxon>
        <taxon>eudicotyledons</taxon>
        <taxon>Gunneridae</taxon>
        <taxon>Pentapetalae</taxon>
        <taxon>rosids</taxon>
        <taxon>fabids</taxon>
        <taxon>Malpighiales</taxon>
        <taxon>Linaceae</taxon>
        <taxon>Linum</taxon>
    </lineage>
</organism>
<dbReference type="Proteomes" id="UP001497516">
    <property type="component" value="Chromosome 7"/>
</dbReference>
<keyword evidence="2" id="KW-1185">Reference proteome</keyword>
<evidence type="ECO:0000313" key="2">
    <source>
        <dbReference type="Proteomes" id="UP001497516"/>
    </source>
</evidence>
<proteinExistence type="predicted"/>
<name>A0AAV2FU80_9ROSI</name>
<evidence type="ECO:0000313" key="1">
    <source>
        <dbReference type="EMBL" id="CAL1401512.1"/>
    </source>
</evidence>
<reference evidence="1 2" key="1">
    <citation type="submission" date="2024-04" db="EMBL/GenBank/DDBJ databases">
        <authorList>
            <person name="Fracassetti M."/>
        </authorList>
    </citation>
    <scope>NUCLEOTIDE SEQUENCE [LARGE SCALE GENOMIC DNA]</scope>
</reference>
<protein>
    <submittedName>
        <fullName evidence="1">Uncharacterized protein</fullName>
    </submittedName>
</protein>